<dbReference type="Pfam" id="PF13409">
    <property type="entry name" value="GST_N_2"/>
    <property type="match status" value="1"/>
</dbReference>
<evidence type="ECO:0000313" key="4">
    <source>
        <dbReference type="EMBL" id="KAK0517285.1"/>
    </source>
</evidence>
<dbReference type="EMBL" id="JAFEKC020000001">
    <property type="protein sequence ID" value="KAK0517285.1"/>
    <property type="molecule type" value="Genomic_DNA"/>
</dbReference>
<dbReference type="InterPro" id="IPR004045">
    <property type="entry name" value="Glutathione_S-Trfase_N"/>
</dbReference>
<dbReference type="InterPro" id="IPR036249">
    <property type="entry name" value="Thioredoxin-like_sf"/>
</dbReference>
<reference evidence="4" key="1">
    <citation type="submission" date="2023-03" db="EMBL/GenBank/DDBJ databases">
        <title>Complete genome of Cladonia borealis.</title>
        <authorList>
            <person name="Park H."/>
        </authorList>
    </citation>
    <scope>NUCLEOTIDE SEQUENCE</scope>
    <source>
        <strain evidence="4">ANT050790</strain>
    </source>
</reference>
<keyword evidence="5" id="KW-1185">Reference proteome</keyword>
<feature type="region of interest" description="Disordered" evidence="1">
    <location>
        <begin position="1"/>
        <end position="20"/>
    </location>
</feature>
<dbReference type="InterPro" id="IPR010987">
    <property type="entry name" value="Glutathione-S-Trfase_C-like"/>
</dbReference>
<dbReference type="InterPro" id="IPR040079">
    <property type="entry name" value="Glutathione_S-Trfase"/>
</dbReference>
<organism evidence="4 5">
    <name type="scientific">Cladonia borealis</name>
    <dbReference type="NCBI Taxonomy" id="184061"/>
    <lineage>
        <taxon>Eukaryota</taxon>
        <taxon>Fungi</taxon>
        <taxon>Dikarya</taxon>
        <taxon>Ascomycota</taxon>
        <taxon>Pezizomycotina</taxon>
        <taxon>Lecanoromycetes</taxon>
        <taxon>OSLEUM clade</taxon>
        <taxon>Lecanoromycetidae</taxon>
        <taxon>Lecanorales</taxon>
        <taxon>Lecanorineae</taxon>
        <taxon>Cladoniaceae</taxon>
        <taxon>Cladonia</taxon>
    </lineage>
</organism>
<dbReference type="InterPro" id="IPR036282">
    <property type="entry name" value="Glutathione-S-Trfase_C_sf"/>
</dbReference>
<proteinExistence type="predicted"/>
<sequence>MATHTNGTTTNGTPNGAVNGTDPKITLYTNHACPWAHRAHITLRALKIPYEEVIIPLDRPRDPWYLEVNPRGLVPTIKITTADGKLKDEIITESAIVATFLADLSPNPTFWPRSEEDPLKRARINFFVDAWFSKVNSSMYPMLKAEGEEKEKVASDVVAAIKKEIEPLLENAAPFFGGSESLTLAEALTAPFVIRFRIFSEHGLMPASLLKSLDALPNFSKWSKAVCAEDAVTYVVDAPSLAKGTEARIAKMKASAN</sequence>
<gene>
    <name evidence="4" type="ORF">JMJ35_000440</name>
</gene>
<dbReference type="AlphaFoldDB" id="A0AA39R9E5"/>
<dbReference type="SFLD" id="SFLDS00019">
    <property type="entry name" value="Glutathione_Transferase_(cytos"/>
    <property type="match status" value="1"/>
</dbReference>
<feature type="domain" description="GST N-terminal" evidence="2">
    <location>
        <begin position="23"/>
        <end position="109"/>
    </location>
</feature>
<dbReference type="GO" id="GO:0005737">
    <property type="term" value="C:cytoplasm"/>
    <property type="evidence" value="ECO:0007669"/>
    <property type="project" value="TreeGrafter"/>
</dbReference>
<dbReference type="PANTHER" id="PTHR43968">
    <property type="match status" value="1"/>
</dbReference>
<evidence type="ECO:0000256" key="1">
    <source>
        <dbReference type="SAM" id="MobiDB-lite"/>
    </source>
</evidence>
<name>A0AA39R9E5_9LECA</name>
<dbReference type="Proteomes" id="UP001166286">
    <property type="component" value="Unassembled WGS sequence"/>
</dbReference>
<dbReference type="Gene3D" id="1.20.1050.10">
    <property type="match status" value="1"/>
</dbReference>
<evidence type="ECO:0008006" key="6">
    <source>
        <dbReference type="Google" id="ProtNLM"/>
    </source>
</evidence>
<dbReference type="InterPro" id="IPR050983">
    <property type="entry name" value="GST_Omega/HSP26"/>
</dbReference>
<dbReference type="SFLD" id="SFLDG00358">
    <property type="entry name" value="Main_(cytGST)"/>
    <property type="match status" value="1"/>
</dbReference>
<protein>
    <recommendedName>
        <fullName evidence="6">Glutathione S-transferase</fullName>
    </recommendedName>
</protein>
<evidence type="ECO:0000259" key="3">
    <source>
        <dbReference type="PROSITE" id="PS50405"/>
    </source>
</evidence>
<feature type="domain" description="GST C-terminal" evidence="3">
    <location>
        <begin position="117"/>
        <end position="247"/>
    </location>
</feature>
<evidence type="ECO:0000259" key="2">
    <source>
        <dbReference type="PROSITE" id="PS50404"/>
    </source>
</evidence>
<dbReference type="SUPFAM" id="SSF52833">
    <property type="entry name" value="Thioredoxin-like"/>
    <property type="match status" value="1"/>
</dbReference>
<dbReference type="SUPFAM" id="SSF47616">
    <property type="entry name" value="GST C-terminal domain-like"/>
    <property type="match status" value="1"/>
</dbReference>
<dbReference type="Gene3D" id="3.40.30.10">
    <property type="entry name" value="Glutaredoxin"/>
    <property type="match status" value="1"/>
</dbReference>
<dbReference type="PANTHER" id="PTHR43968:SF8">
    <property type="entry name" value="S-TRANSFERASE, PUTATIVE (AFU_ORTHOLOGUE AFUA_2G00590)-RELATED"/>
    <property type="match status" value="1"/>
</dbReference>
<dbReference type="PROSITE" id="PS50405">
    <property type="entry name" value="GST_CTER"/>
    <property type="match status" value="1"/>
</dbReference>
<evidence type="ECO:0000313" key="5">
    <source>
        <dbReference type="Proteomes" id="UP001166286"/>
    </source>
</evidence>
<accession>A0AA39R9E5</accession>
<dbReference type="CDD" id="cd00570">
    <property type="entry name" value="GST_N_family"/>
    <property type="match status" value="1"/>
</dbReference>
<comment type="caution">
    <text evidence="4">The sequence shown here is derived from an EMBL/GenBank/DDBJ whole genome shotgun (WGS) entry which is preliminary data.</text>
</comment>
<dbReference type="PROSITE" id="PS50404">
    <property type="entry name" value="GST_NTER"/>
    <property type="match status" value="1"/>
</dbReference>